<sequence>SGQYCSVRTPTCCENRDDDCTAPILGDHLCYCDMFCDRGPDGGMSLTKYALIFGFQPLNLTGNDCCPDFEATCRGGRPQHQEDLNGQECIANGVRYSEGASIEQNCQTWCFVYKFIEFYCYWLKFGQFLTYYHDQQPISLIRITFE</sequence>
<keyword evidence="2" id="KW-1185">Reference proteome</keyword>
<protein>
    <submittedName>
        <fullName evidence="1">Uncharacterized protein</fullName>
    </submittedName>
</protein>
<reference evidence="1 2" key="1">
    <citation type="submission" date="2013-12" db="EMBL/GenBank/DDBJ databases">
        <title>Draft genome of the parsitic nematode Ancylostoma duodenale.</title>
        <authorList>
            <person name="Mitreva M."/>
        </authorList>
    </citation>
    <scope>NUCLEOTIDE SEQUENCE [LARGE SCALE GENOMIC DNA]</scope>
    <source>
        <strain evidence="1 2">Zhejiang</strain>
    </source>
</reference>
<evidence type="ECO:0000313" key="1">
    <source>
        <dbReference type="EMBL" id="KIH58390.1"/>
    </source>
</evidence>
<dbReference type="EMBL" id="KN733169">
    <property type="protein sequence ID" value="KIH58390.1"/>
    <property type="molecule type" value="Genomic_DNA"/>
</dbReference>
<evidence type="ECO:0000313" key="2">
    <source>
        <dbReference type="Proteomes" id="UP000054047"/>
    </source>
</evidence>
<organism evidence="1 2">
    <name type="scientific">Ancylostoma duodenale</name>
    <dbReference type="NCBI Taxonomy" id="51022"/>
    <lineage>
        <taxon>Eukaryota</taxon>
        <taxon>Metazoa</taxon>
        <taxon>Ecdysozoa</taxon>
        <taxon>Nematoda</taxon>
        <taxon>Chromadorea</taxon>
        <taxon>Rhabditida</taxon>
        <taxon>Rhabditina</taxon>
        <taxon>Rhabditomorpha</taxon>
        <taxon>Strongyloidea</taxon>
        <taxon>Ancylostomatidae</taxon>
        <taxon>Ancylostomatinae</taxon>
        <taxon>Ancylostoma</taxon>
    </lineage>
</organism>
<dbReference type="AlphaFoldDB" id="A0A0C2GBM2"/>
<dbReference type="Proteomes" id="UP000054047">
    <property type="component" value="Unassembled WGS sequence"/>
</dbReference>
<gene>
    <name evidence="1" type="ORF">ANCDUO_11405</name>
</gene>
<accession>A0A0C2GBM2</accession>
<proteinExistence type="predicted"/>
<feature type="non-terminal residue" evidence="1">
    <location>
        <position position="1"/>
    </location>
</feature>
<name>A0A0C2GBM2_9BILA</name>
<dbReference type="OrthoDB" id="640249at2759"/>